<keyword evidence="5" id="KW-1185">Reference proteome</keyword>
<organism evidence="4 5">
    <name type="scientific">Prorocentrum cordatum</name>
    <dbReference type="NCBI Taxonomy" id="2364126"/>
    <lineage>
        <taxon>Eukaryota</taxon>
        <taxon>Sar</taxon>
        <taxon>Alveolata</taxon>
        <taxon>Dinophyceae</taxon>
        <taxon>Prorocentrales</taxon>
        <taxon>Prorocentraceae</taxon>
        <taxon>Prorocentrum</taxon>
    </lineage>
</organism>
<reference evidence="4" key="1">
    <citation type="submission" date="2023-10" db="EMBL/GenBank/DDBJ databases">
        <authorList>
            <person name="Chen Y."/>
            <person name="Shah S."/>
            <person name="Dougan E. K."/>
            <person name="Thang M."/>
            <person name="Chan C."/>
        </authorList>
    </citation>
    <scope>NUCLEOTIDE SEQUENCE [LARGE SCALE GENOMIC DNA]</scope>
</reference>
<feature type="compositionally biased region" description="Low complexity" evidence="1">
    <location>
        <begin position="153"/>
        <end position="162"/>
    </location>
</feature>
<keyword evidence="2" id="KW-0732">Signal</keyword>
<dbReference type="InterPro" id="IPR003609">
    <property type="entry name" value="Pan_app"/>
</dbReference>
<feature type="region of interest" description="Disordered" evidence="1">
    <location>
        <begin position="309"/>
        <end position="378"/>
    </location>
</feature>
<dbReference type="Proteomes" id="UP001189429">
    <property type="component" value="Unassembled WGS sequence"/>
</dbReference>
<feature type="chain" id="PRO_5046929525" description="Apple domain-containing protein" evidence="2">
    <location>
        <begin position="19"/>
        <end position="424"/>
    </location>
</feature>
<feature type="domain" description="Apple" evidence="3">
    <location>
        <begin position="79"/>
        <end position="112"/>
    </location>
</feature>
<proteinExistence type="predicted"/>
<feature type="region of interest" description="Disordered" evidence="1">
    <location>
        <begin position="42"/>
        <end position="75"/>
    </location>
</feature>
<dbReference type="EMBL" id="CAUYUJ010007087">
    <property type="protein sequence ID" value="CAK0819524.1"/>
    <property type="molecule type" value="Genomic_DNA"/>
</dbReference>
<evidence type="ECO:0000256" key="2">
    <source>
        <dbReference type="SAM" id="SignalP"/>
    </source>
</evidence>
<feature type="domain" description="Apple" evidence="3">
    <location>
        <begin position="180"/>
        <end position="213"/>
    </location>
</feature>
<gene>
    <name evidence="4" type="ORF">PCOR1329_LOCUS21496</name>
</gene>
<feature type="compositionally biased region" description="Gly residues" evidence="1">
    <location>
        <begin position="62"/>
        <end position="75"/>
    </location>
</feature>
<comment type="caution">
    <text evidence="4">The sequence shown here is derived from an EMBL/GenBank/DDBJ whole genome shotgun (WGS) entry which is preliminary data.</text>
</comment>
<evidence type="ECO:0000259" key="3">
    <source>
        <dbReference type="Pfam" id="PF14295"/>
    </source>
</evidence>
<accession>A0ABN9RKU3</accession>
<name>A0ABN9RKU3_9DINO</name>
<sequence>MARASLLVAFSLVALAAGADESCSSGAEEAALLQTGNSQGRSITAHGARAGSSCAPPLPGKNNGGSNMGSSPGSGYGGDASSCEQLCGSTGGCQGWTFMQSIQTSTKQCWLKDANLYCPAQDSTDPYNTYTSGFCNGACSSPGPTPSPPSPGPECASPLPGKNNGGSNMGSSPGSGYGGDASGCEQLCGSTDGCQGWTFIQSIQTSTKQCWLKDANLYCPAQDNTDQYNTYTSGFCRGACRSITAHGARAGSSCAPPLPGKNNGGSNMGSSPGSGYGGDASSCEQLCGSTGGCQGWTFMQTTAAATWAARRAPATEETRRAASSSAAARTGARGGPSSSPPRRPPSSAGSRMRTCTALPRTTPTSTTRTPPASAAARAGEHRVVVCDGHAEGCEPSAVGLLCAIRLLSTSRRLLQVLPLIPVAT</sequence>
<feature type="region of interest" description="Disordered" evidence="1">
    <location>
        <begin position="251"/>
        <end position="275"/>
    </location>
</feature>
<feature type="region of interest" description="Disordered" evidence="1">
    <location>
        <begin position="146"/>
        <end position="174"/>
    </location>
</feature>
<evidence type="ECO:0000256" key="1">
    <source>
        <dbReference type="SAM" id="MobiDB-lite"/>
    </source>
</evidence>
<protein>
    <recommendedName>
        <fullName evidence="3">Apple domain-containing protein</fullName>
    </recommendedName>
</protein>
<feature type="compositionally biased region" description="Gly residues" evidence="1">
    <location>
        <begin position="262"/>
        <end position="275"/>
    </location>
</feature>
<evidence type="ECO:0000313" key="5">
    <source>
        <dbReference type="Proteomes" id="UP001189429"/>
    </source>
</evidence>
<feature type="compositionally biased region" description="Gly residues" evidence="1">
    <location>
        <begin position="163"/>
        <end position="174"/>
    </location>
</feature>
<feature type="signal peptide" evidence="2">
    <location>
        <begin position="1"/>
        <end position="18"/>
    </location>
</feature>
<dbReference type="Gene3D" id="3.50.4.10">
    <property type="entry name" value="Hepatocyte Growth Factor"/>
    <property type="match status" value="2"/>
</dbReference>
<dbReference type="Pfam" id="PF14295">
    <property type="entry name" value="PAN_4"/>
    <property type="match status" value="3"/>
</dbReference>
<evidence type="ECO:0000313" key="4">
    <source>
        <dbReference type="EMBL" id="CAK0819524.1"/>
    </source>
</evidence>
<feature type="compositionally biased region" description="Low complexity" evidence="1">
    <location>
        <begin position="321"/>
        <end position="337"/>
    </location>
</feature>
<feature type="domain" description="Apple" evidence="3">
    <location>
        <begin position="279"/>
        <end position="301"/>
    </location>
</feature>
<feature type="compositionally biased region" description="Low complexity" evidence="1">
    <location>
        <begin position="345"/>
        <end position="377"/>
    </location>
</feature>